<protein>
    <submittedName>
        <fullName evidence="1">Uncharacterized protein</fullName>
    </submittedName>
</protein>
<gene>
    <name evidence="1" type="ORF">BLW93_05145</name>
</gene>
<name>A0A1R1ML08_9BACT</name>
<reference evidence="1 2" key="1">
    <citation type="submission" date="2016-10" db="EMBL/GenBank/DDBJ databases">
        <title>Genome sequence of a sulfur-reducing bacterium Desulfurobacterium indicum K6013.</title>
        <authorList>
            <person name="Cao J."/>
            <person name="Shao Z."/>
            <person name="Alain K."/>
            <person name="Jebbar M."/>
        </authorList>
    </citation>
    <scope>NUCLEOTIDE SEQUENCE [LARGE SCALE GENOMIC DNA]</scope>
    <source>
        <strain evidence="1 2">K6013</strain>
    </source>
</reference>
<comment type="caution">
    <text evidence="1">The sequence shown here is derived from an EMBL/GenBank/DDBJ whole genome shotgun (WGS) entry which is preliminary data.</text>
</comment>
<dbReference type="Proteomes" id="UP000187408">
    <property type="component" value="Unassembled WGS sequence"/>
</dbReference>
<evidence type="ECO:0000313" key="1">
    <source>
        <dbReference type="EMBL" id="OMH40449.1"/>
    </source>
</evidence>
<dbReference type="EMBL" id="MOEN01000016">
    <property type="protein sequence ID" value="OMH40449.1"/>
    <property type="molecule type" value="Genomic_DNA"/>
</dbReference>
<evidence type="ECO:0000313" key="2">
    <source>
        <dbReference type="Proteomes" id="UP000187408"/>
    </source>
</evidence>
<dbReference type="AlphaFoldDB" id="A0A1R1ML08"/>
<dbReference type="STRING" id="1914305.BLW93_05145"/>
<accession>A0A1R1ML08</accession>
<keyword evidence="2" id="KW-1185">Reference proteome</keyword>
<proteinExistence type="predicted"/>
<sequence length="84" mass="9565">MGGVRIKTIKRIISEIALAVENDDFKRAAELAKELVECDFLSLSEDEKKKLLDAVSDLIKRAKDKEIKIAETISKKVKARKFFQ</sequence>
<organism evidence="1 2">
    <name type="scientific">Desulfurobacterium indicum</name>
    <dbReference type="NCBI Taxonomy" id="1914305"/>
    <lineage>
        <taxon>Bacteria</taxon>
        <taxon>Pseudomonadati</taxon>
        <taxon>Aquificota</taxon>
        <taxon>Aquificia</taxon>
        <taxon>Desulfurobacteriales</taxon>
        <taxon>Desulfurobacteriaceae</taxon>
        <taxon>Desulfurobacterium</taxon>
    </lineage>
</organism>